<name>A0A917IGE4_9MICO</name>
<protein>
    <submittedName>
        <fullName evidence="2">Uncharacterized protein</fullName>
    </submittedName>
</protein>
<keyword evidence="3" id="KW-1185">Reference proteome</keyword>
<evidence type="ECO:0000313" key="3">
    <source>
        <dbReference type="Proteomes" id="UP000657592"/>
    </source>
</evidence>
<dbReference type="Proteomes" id="UP000657592">
    <property type="component" value="Unassembled WGS sequence"/>
</dbReference>
<dbReference type="RefSeq" id="WP_188756634.1">
    <property type="nucleotide sequence ID" value="NZ_BMJY01000013.1"/>
</dbReference>
<reference evidence="2" key="2">
    <citation type="submission" date="2020-09" db="EMBL/GenBank/DDBJ databases">
        <authorList>
            <person name="Sun Q."/>
            <person name="Zhou Y."/>
        </authorList>
    </citation>
    <scope>NUCLEOTIDE SEQUENCE</scope>
    <source>
        <strain evidence="2">CGMCC 1.15794</strain>
    </source>
</reference>
<reference evidence="2" key="1">
    <citation type="journal article" date="2014" name="Int. J. Syst. Evol. Microbiol.">
        <title>Complete genome sequence of Corynebacterium casei LMG S-19264T (=DSM 44701T), isolated from a smear-ripened cheese.</title>
        <authorList>
            <consortium name="US DOE Joint Genome Institute (JGI-PGF)"/>
            <person name="Walter F."/>
            <person name="Albersmeier A."/>
            <person name="Kalinowski J."/>
            <person name="Ruckert C."/>
        </authorList>
    </citation>
    <scope>NUCLEOTIDE SEQUENCE</scope>
    <source>
        <strain evidence="2">CGMCC 1.15794</strain>
    </source>
</reference>
<feature type="compositionally biased region" description="Basic and acidic residues" evidence="1">
    <location>
        <begin position="11"/>
        <end position="28"/>
    </location>
</feature>
<comment type="caution">
    <text evidence="2">The sequence shown here is derived from an EMBL/GenBank/DDBJ whole genome shotgun (WGS) entry which is preliminary data.</text>
</comment>
<accession>A0A917IGE4</accession>
<evidence type="ECO:0000256" key="1">
    <source>
        <dbReference type="SAM" id="MobiDB-lite"/>
    </source>
</evidence>
<sequence>MTEDIAGRSQGEQDEKDADRLAEAHGETDFAGFPEAGDGDAGDRSAVEDAALEAGGMPEEQSVDPSREQPR</sequence>
<gene>
    <name evidence="2" type="ORF">GCM10010921_24970</name>
</gene>
<organism evidence="2 3">
    <name type="scientific">Microbacterium album</name>
    <dbReference type="NCBI Taxonomy" id="2053191"/>
    <lineage>
        <taxon>Bacteria</taxon>
        <taxon>Bacillati</taxon>
        <taxon>Actinomycetota</taxon>
        <taxon>Actinomycetes</taxon>
        <taxon>Micrococcales</taxon>
        <taxon>Microbacteriaceae</taxon>
        <taxon>Microbacterium</taxon>
    </lineage>
</organism>
<dbReference type="AlphaFoldDB" id="A0A917IGE4"/>
<feature type="region of interest" description="Disordered" evidence="1">
    <location>
        <begin position="1"/>
        <end position="71"/>
    </location>
</feature>
<proteinExistence type="predicted"/>
<evidence type="ECO:0000313" key="2">
    <source>
        <dbReference type="EMBL" id="GGH47892.1"/>
    </source>
</evidence>
<dbReference type="EMBL" id="BMJY01000013">
    <property type="protein sequence ID" value="GGH47892.1"/>
    <property type="molecule type" value="Genomic_DNA"/>
</dbReference>